<organism evidence="22 23">
    <name type="scientific">Plectosphaerella cucumerina</name>
    <dbReference type="NCBI Taxonomy" id="40658"/>
    <lineage>
        <taxon>Eukaryota</taxon>
        <taxon>Fungi</taxon>
        <taxon>Dikarya</taxon>
        <taxon>Ascomycota</taxon>
        <taxon>Pezizomycotina</taxon>
        <taxon>Sordariomycetes</taxon>
        <taxon>Hypocreomycetidae</taxon>
        <taxon>Glomerellales</taxon>
        <taxon>Plectosphaerellaceae</taxon>
        <taxon>Plectosphaerella</taxon>
    </lineage>
</organism>
<dbReference type="InterPro" id="IPR001002">
    <property type="entry name" value="Chitin-bd_1"/>
</dbReference>
<dbReference type="GO" id="GO:0008843">
    <property type="term" value="F:endochitinase activity"/>
    <property type="evidence" value="ECO:0007669"/>
    <property type="project" value="UniProtKB-EC"/>
</dbReference>
<evidence type="ECO:0000256" key="12">
    <source>
        <dbReference type="ARBA" id="ARBA00023136"/>
    </source>
</evidence>
<evidence type="ECO:0000313" key="23">
    <source>
        <dbReference type="Proteomes" id="UP000813385"/>
    </source>
</evidence>
<dbReference type="GO" id="GO:0098552">
    <property type="term" value="C:side of membrane"/>
    <property type="evidence" value="ECO:0007669"/>
    <property type="project" value="UniProtKB-KW"/>
</dbReference>
<keyword evidence="13" id="KW-0119">Carbohydrate metabolism</keyword>
<feature type="disulfide bond" evidence="17">
    <location>
        <begin position="353"/>
        <end position="367"/>
    </location>
</feature>
<gene>
    <name evidence="22" type="ORF">B0T11DRAFT_344800</name>
</gene>
<keyword evidence="17" id="KW-1015">Disulfide bond</keyword>
<keyword evidence="7" id="KW-0336">GPI-anchor</keyword>
<evidence type="ECO:0000259" key="20">
    <source>
        <dbReference type="PROSITE" id="PS50941"/>
    </source>
</evidence>
<dbReference type="PROSITE" id="PS50941">
    <property type="entry name" value="CHIT_BIND_I_2"/>
    <property type="match status" value="1"/>
</dbReference>
<evidence type="ECO:0000256" key="13">
    <source>
        <dbReference type="ARBA" id="ARBA00023277"/>
    </source>
</evidence>
<evidence type="ECO:0000256" key="10">
    <source>
        <dbReference type="ARBA" id="ARBA00023024"/>
    </source>
</evidence>
<feature type="disulfide bond" evidence="17">
    <location>
        <begin position="348"/>
        <end position="360"/>
    </location>
</feature>
<name>A0A8K0TUD4_9PEZI</name>
<sequence>SQGQGPNQLDLLHYCKQPEVDVIILSFVHLFPAQANGFIGTNFGNQCAGQVFRAPGFAGVNEPAKNALLSDCSHFSQQIPACQKTYGKKIILSLGGGVNSYQLTGTHEANLLADQLWYMFGPRNETMVARGMPRPFDHGSQVVEVDGFDMDIEHPSTDGSVGYNHLVVRLKSYFATAPKPYLLTGSPQCIVPDKSMASKISAAAFDMLFVQFYNTPACSAVTWASGNPDYSPLKASNPGGYTKNAKIYISLSGAATAANPGNHVTHVHAGHLVTASSCHPRLGGVAIWEATYSEGNRFHGLSYHAYLKKHLVYLQYHLSNFGCRVQPPSPVSYPVPEAPNCGPGIGGCQNGECCSTYNYCGSSPEHCGVGCQKDFGACRQ</sequence>
<evidence type="ECO:0000256" key="15">
    <source>
        <dbReference type="ARBA" id="ARBA00023295"/>
    </source>
</evidence>
<dbReference type="PANTHER" id="PTHR45708:SF47">
    <property type="entry name" value="ENDOCHITINASE A"/>
    <property type="match status" value="1"/>
</dbReference>
<dbReference type="Proteomes" id="UP000813385">
    <property type="component" value="Unassembled WGS sequence"/>
</dbReference>
<comment type="caution">
    <text evidence="17">Lacks conserved residue(s) required for the propagation of feature annotation.</text>
</comment>
<keyword evidence="14" id="KW-0449">Lipoprotein</keyword>
<evidence type="ECO:0000256" key="2">
    <source>
        <dbReference type="ARBA" id="ARBA00004609"/>
    </source>
</evidence>
<dbReference type="InterPro" id="IPR050542">
    <property type="entry name" value="Glycosyl_Hydrlase18_Chitinase"/>
</dbReference>
<dbReference type="SUPFAM" id="SSF51445">
    <property type="entry name" value="(Trans)glycosidases"/>
    <property type="match status" value="1"/>
</dbReference>
<reference evidence="22" key="1">
    <citation type="journal article" date="2021" name="Nat. Commun.">
        <title>Genetic determinants of endophytism in the Arabidopsis root mycobiome.</title>
        <authorList>
            <person name="Mesny F."/>
            <person name="Miyauchi S."/>
            <person name="Thiergart T."/>
            <person name="Pickel B."/>
            <person name="Atanasova L."/>
            <person name="Karlsson M."/>
            <person name="Huettel B."/>
            <person name="Barry K.W."/>
            <person name="Haridas S."/>
            <person name="Chen C."/>
            <person name="Bauer D."/>
            <person name="Andreopoulos W."/>
            <person name="Pangilinan J."/>
            <person name="LaButti K."/>
            <person name="Riley R."/>
            <person name="Lipzen A."/>
            <person name="Clum A."/>
            <person name="Drula E."/>
            <person name="Henrissat B."/>
            <person name="Kohler A."/>
            <person name="Grigoriev I.V."/>
            <person name="Martin F.M."/>
            <person name="Hacquard S."/>
        </authorList>
    </citation>
    <scope>NUCLEOTIDE SEQUENCE</scope>
    <source>
        <strain evidence="22">MPI-CAGE-AT-0016</strain>
    </source>
</reference>
<dbReference type="Gene3D" id="3.20.20.80">
    <property type="entry name" value="Glycosidases"/>
    <property type="match status" value="1"/>
</dbReference>
<dbReference type="CDD" id="cd11618">
    <property type="entry name" value="ChtBD1_1"/>
    <property type="match status" value="1"/>
</dbReference>
<dbReference type="PROSITE" id="PS01095">
    <property type="entry name" value="GH18_1"/>
    <property type="match status" value="1"/>
</dbReference>
<comment type="similarity">
    <text evidence="19">Belongs to the glycosyl hydrolase 18 family.</text>
</comment>
<keyword evidence="15 18" id="KW-0326">Glycosidase</keyword>
<evidence type="ECO:0000259" key="21">
    <source>
        <dbReference type="PROSITE" id="PS51910"/>
    </source>
</evidence>
<proteinExistence type="inferred from homology"/>
<keyword evidence="23" id="KW-1185">Reference proteome</keyword>
<evidence type="ECO:0000256" key="6">
    <source>
        <dbReference type="ARBA" id="ARBA00022525"/>
    </source>
</evidence>
<evidence type="ECO:0000256" key="1">
    <source>
        <dbReference type="ARBA" id="ARBA00000822"/>
    </source>
</evidence>
<evidence type="ECO:0000256" key="9">
    <source>
        <dbReference type="ARBA" id="ARBA00022801"/>
    </source>
</evidence>
<keyword evidence="7" id="KW-0325">Glycoprotein</keyword>
<keyword evidence="5" id="KW-1003">Cell membrane</keyword>
<evidence type="ECO:0000256" key="3">
    <source>
        <dbReference type="ARBA" id="ARBA00004613"/>
    </source>
</evidence>
<feature type="non-terminal residue" evidence="22">
    <location>
        <position position="380"/>
    </location>
</feature>
<evidence type="ECO:0000313" key="22">
    <source>
        <dbReference type="EMBL" id="KAH7374923.1"/>
    </source>
</evidence>
<dbReference type="OrthoDB" id="6020543at2759"/>
<evidence type="ECO:0000256" key="17">
    <source>
        <dbReference type="PROSITE-ProRule" id="PRU00261"/>
    </source>
</evidence>
<dbReference type="EMBL" id="JAGPXD010000001">
    <property type="protein sequence ID" value="KAH7374923.1"/>
    <property type="molecule type" value="Genomic_DNA"/>
</dbReference>
<keyword evidence="9 18" id="KW-0378">Hydrolase</keyword>
<keyword evidence="11" id="KW-0843">Virulence</keyword>
<dbReference type="GO" id="GO:0000272">
    <property type="term" value="P:polysaccharide catabolic process"/>
    <property type="evidence" value="ECO:0007669"/>
    <property type="project" value="UniProtKB-KW"/>
</dbReference>
<dbReference type="GO" id="GO:0005576">
    <property type="term" value="C:extracellular region"/>
    <property type="evidence" value="ECO:0007669"/>
    <property type="project" value="UniProtKB-SubCell"/>
</dbReference>
<evidence type="ECO:0000256" key="4">
    <source>
        <dbReference type="ARBA" id="ARBA00012729"/>
    </source>
</evidence>
<dbReference type="EC" id="3.2.1.14" evidence="4"/>
<dbReference type="PANTHER" id="PTHR45708">
    <property type="entry name" value="ENDOCHITINASE"/>
    <property type="match status" value="1"/>
</dbReference>
<dbReference type="GO" id="GO:0005886">
    <property type="term" value="C:plasma membrane"/>
    <property type="evidence" value="ECO:0007669"/>
    <property type="project" value="UniProtKB-SubCell"/>
</dbReference>
<comment type="caution">
    <text evidence="22">The sequence shown here is derived from an EMBL/GenBank/DDBJ whole genome shotgun (WGS) entry which is preliminary data.</text>
</comment>
<feature type="domain" description="GH18" evidence="21">
    <location>
        <begin position="1"/>
        <end position="314"/>
    </location>
</feature>
<dbReference type="SUPFAM" id="SSF57016">
    <property type="entry name" value="Plant lectins/antimicrobial peptides"/>
    <property type="match status" value="1"/>
</dbReference>
<protein>
    <recommendedName>
        <fullName evidence="4">chitinase</fullName>
        <ecNumber evidence="4">3.2.1.14</ecNumber>
    </recommendedName>
</protein>
<evidence type="ECO:0000256" key="11">
    <source>
        <dbReference type="ARBA" id="ARBA00023026"/>
    </source>
</evidence>
<keyword evidence="12" id="KW-0472">Membrane</keyword>
<dbReference type="GO" id="GO:0006032">
    <property type="term" value="P:chitin catabolic process"/>
    <property type="evidence" value="ECO:0007669"/>
    <property type="project" value="UniProtKB-KW"/>
</dbReference>
<accession>A0A8K0TUD4</accession>
<keyword evidence="6" id="KW-0964">Secreted</keyword>
<evidence type="ECO:0000256" key="7">
    <source>
        <dbReference type="ARBA" id="ARBA00022622"/>
    </source>
</evidence>
<dbReference type="Pfam" id="PF00704">
    <property type="entry name" value="Glyco_hydro_18"/>
    <property type="match status" value="1"/>
</dbReference>
<keyword evidence="10" id="KW-0146">Chitin degradation</keyword>
<dbReference type="InterPro" id="IPR001223">
    <property type="entry name" value="Glyco_hydro18_cat"/>
</dbReference>
<evidence type="ECO:0000256" key="18">
    <source>
        <dbReference type="RuleBase" id="RU000489"/>
    </source>
</evidence>
<dbReference type="GO" id="GO:0008061">
    <property type="term" value="F:chitin binding"/>
    <property type="evidence" value="ECO:0007669"/>
    <property type="project" value="UniProtKB-UniRule"/>
</dbReference>
<keyword evidence="16" id="KW-0624">Polysaccharide degradation</keyword>
<dbReference type="InterPro" id="IPR017853">
    <property type="entry name" value="GH"/>
</dbReference>
<keyword evidence="8 17" id="KW-0147">Chitin-binding</keyword>
<comment type="subcellular location">
    <subcellularLocation>
        <location evidence="2">Cell membrane</location>
        <topology evidence="2">Lipid-anchor</topology>
        <topology evidence="2">GPI-anchor</topology>
    </subcellularLocation>
    <subcellularLocation>
        <location evidence="3">Secreted</location>
    </subcellularLocation>
</comment>
<evidence type="ECO:0000256" key="5">
    <source>
        <dbReference type="ARBA" id="ARBA00022475"/>
    </source>
</evidence>
<dbReference type="AlphaFoldDB" id="A0A8K0TUD4"/>
<evidence type="ECO:0000256" key="8">
    <source>
        <dbReference type="ARBA" id="ARBA00022669"/>
    </source>
</evidence>
<evidence type="ECO:0000256" key="16">
    <source>
        <dbReference type="ARBA" id="ARBA00023326"/>
    </source>
</evidence>
<dbReference type="Gene3D" id="3.30.60.10">
    <property type="entry name" value="Endochitinase-like"/>
    <property type="match status" value="1"/>
</dbReference>
<evidence type="ECO:0000256" key="19">
    <source>
        <dbReference type="RuleBase" id="RU004453"/>
    </source>
</evidence>
<dbReference type="InterPro" id="IPR036861">
    <property type="entry name" value="Endochitinase-like_sf"/>
</dbReference>
<dbReference type="InterPro" id="IPR001579">
    <property type="entry name" value="Glyco_hydro_18_chit_AS"/>
</dbReference>
<feature type="domain" description="Chitin-binding type-1" evidence="20">
    <location>
        <begin position="338"/>
        <end position="380"/>
    </location>
</feature>
<evidence type="ECO:0000256" key="14">
    <source>
        <dbReference type="ARBA" id="ARBA00023288"/>
    </source>
</evidence>
<dbReference type="PROSITE" id="PS51910">
    <property type="entry name" value="GH18_2"/>
    <property type="match status" value="1"/>
</dbReference>
<comment type="catalytic activity">
    <reaction evidence="1">
        <text>Random endo-hydrolysis of N-acetyl-beta-D-glucosaminide (1-&gt;4)-beta-linkages in chitin and chitodextrins.</text>
        <dbReference type="EC" id="3.2.1.14"/>
    </reaction>
</comment>